<dbReference type="EMBL" id="KV448764">
    <property type="protein sequence ID" value="OAX33466.1"/>
    <property type="molecule type" value="Genomic_DNA"/>
</dbReference>
<feature type="domain" description="Non-haem dioxygenase N-terminal" evidence="6">
    <location>
        <begin position="29"/>
        <end position="133"/>
    </location>
</feature>
<comment type="similarity">
    <text evidence="1">Belongs to the iron/ascorbate-dependent oxidoreductase family.</text>
</comment>
<evidence type="ECO:0000313" key="7">
    <source>
        <dbReference type="EMBL" id="OAX33466.1"/>
    </source>
</evidence>
<keyword evidence="3" id="KW-0560">Oxidoreductase</keyword>
<evidence type="ECO:0000256" key="2">
    <source>
        <dbReference type="ARBA" id="ARBA00022723"/>
    </source>
</evidence>
<name>A0A1B7MLJ9_9AGAM</name>
<dbReference type="Pfam" id="PF03171">
    <property type="entry name" value="2OG-FeII_Oxy"/>
    <property type="match status" value="1"/>
</dbReference>
<evidence type="ECO:0000256" key="3">
    <source>
        <dbReference type="ARBA" id="ARBA00023002"/>
    </source>
</evidence>
<dbReference type="InterPro" id="IPR027443">
    <property type="entry name" value="IPNS-like_sf"/>
</dbReference>
<dbReference type="Pfam" id="PF14226">
    <property type="entry name" value="DIOX_N"/>
    <property type="match status" value="1"/>
</dbReference>
<sequence>MPSLTLPECPRYISPPATKEELEFANLTVIDLSKVHSPEGRQELYPKLRDALRTQGFVYAINHGYTQAQRDRIFDIANAFFTLVPPDEMKTYTGNIEKDGYYYGYKGRQIWKLDEENRVFDQIEQYGLHRNVTKLPHPQAVRPFLPELDAFSRHNHFKVLHPILRLIALSLELPEEALVEKHSFDGEGETAIRFMKYYMRSKEEEEKSKNVWLKGHTGALVCLSRIDFGSVSILWSQPVGGLQIQAPDGGWKWVRHIDNALVINTGDMLGFLTGGYYKPTIHRVVQPPEDQHEYERLGTFYFSLSDDNVRLLPCVESPVLQRVGIERQCPDEDAPLSEVWRKARTTTYGVVDLQKGMERDVEEEVVEGIVVKHYN</sequence>
<dbReference type="GO" id="GO:0016491">
    <property type="term" value="F:oxidoreductase activity"/>
    <property type="evidence" value="ECO:0007669"/>
    <property type="project" value="UniProtKB-KW"/>
</dbReference>
<dbReference type="GO" id="GO:0046872">
    <property type="term" value="F:metal ion binding"/>
    <property type="evidence" value="ECO:0007669"/>
    <property type="project" value="UniProtKB-KW"/>
</dbReference>
<evidence type="ECO:0000259" key="6">
    <source>
        <dbReference type="Pfam" id="PF14226"/>
    </source>
</evidence>
<dbReference type="OrthoDB" id="406156at2759"/>
<evidence type="ECO:0000256" key="4">
    <source>
        <dbReference type="ARBA" id="ARBA00023004"/>
    </source>
</evidence>
<accession>A0A1B7MLJ9</accession>
<keyword evidence="2" id="KW-0479">Metal-binding</keyword>
<dbReference type="PANTHER" id="PTHR10209:SF867">
    <property type="entry name" value="2-OXOGLUTARATE (2OG) AND FE(II)-DEPENDENT OXYGENASE SUPERFAMILY PROTEIN"/>
    <property type="match status" value="1"/>
</dbReference>
<feature type="domain" description="Isopenicillin N synthase-like Fe(2+) 2OG dioxygenase" evidence="5">
    <location>
        <begin position="226"/>
        <end position="292"/>
    </location>
</feature>
<dbReference type="InParanoid" id="A0A1B7MLJ9"/>
<reference evidence="7 8" key="1">
    <citation type="submission" date="2016-06" db="EMBL/GenBank/DDBJ databases">
        <title>Comparative genomics of the ectomycorrhizal sister species Rhizopogon vinicolor and Rhizopogon vesiculosus (Basidiomycota: Boletales) reveals a divergence of the mating type B locus.</title>
        <authorList>
            <consortium name="DOE Joint Genome Institute"/>
            <person name="Mujic A.B."/>
            <person name="Kuo A."/>
            <person name="Tritt A."/>
            <person name="Lipzen A."/>
            <person name="Chen C."/>
            <person name="Johnson J."/>
            <person name="Sharma A."/>
            <person name="Barry K."/>
            <person name="Grigoriev I.V."/>
            <person name="Spatafora J.W."/>
        </authorList>
    </citation>
    <scope>NUCLEOTIDE SEQUENCE [LARGE SCALE GENOMIC DNA]</scope>
    <source>
        <strain evidence="7 8">AM-OR11-026</strain>
    </source>
</reference>
<evidence type="ECO:0000259" key="5">
    <source>
        <dbReference type="Pfam" id="PF03171"/>
    </source>
</evidence>
<dbReference type="AlphaFoldDB" id="A0A1B7MLJ9"/>
<dbReference type="InterPro" id="IPR026992">
    <property type="entry name" value="DIOX_N"/>
</dbReference>
<gene>
    <name evidence="7" type="ORF">K503DRAFT_786478</name>
</gene>
<protein>
    <submittedName>
        <fullName evidence="7">Clavaminate synthase-like protein</fullName>
    </submittedName>
</protein>
<dbReference type="Proteomes" id="UP000092154">
    <property type="component" value="Unassembled WGS sequence"/>
</dbReference>
<proteinExistence type="inferred from homology"/>
<evidence type="ECO:0000256" key="1">
    <source>
        <dbReference type="ARBA" id="ARBA00008056"/>
    </source>
</evidence>
<evidence type="ECO:0000313" key="8">
    <source>
        <dbReference type="Proteomes" id="UP000092154"/>
    </source>
</evidence>
<dbReference type="Gene3D" id="2.60.120.330">
    <property type="entry name" value="B-lactam Antibiotic, Isopenicillin N Synthase, Chain"/>
    <property type="match status" value="1"/>
</dbReference>
<dbReference type="PRINTS" id="PR00682">
    <property type="entry name" value="IPNSYNTHASE"/>
</dbReference>
<dbReference type="SUPFAM" id="SSF51197">
    <property type="entry name" value="Clavaminate synthase-like"/>
    <property type="match status" value="1"/>
</dbReference>
<dbReference type="PANTHER" id="PTHR10209">
    <property type="entry name" value="OXIDOREDUCTASE, 2OG-FE II OXYGENASE FAMILY PROTEIN"/>
    <property type="match status" value="1"/>
</dbReference>
<dbReference type="InterPro" id="IPR044861">
    <property type="entry name" value="IPNS-like_FE2OG_OXY"/>
</dbReference>
<keyword evidence="8" id="KW-1185">Reference proteome</keyword>
<dbReference type="STRING" id="1314800.A0A1B7MLJ9"/>
<organism evidence="7 8">
    <name type="scientific">Rhizopogon vinicolor AM-OR11-026</name>
    <dbReference type="NCBI Taxonomy" id="1314800"/>
    <lineage>
        <taxon>Eukaryota</taxon>
        <taxon>Fungi</taxon>
        <taxon>Dikarya</taxon>
        <taxon>Basidiomycota</taxon>
        <taxon>Agaricomycotina</taxon>
        <taxon>Agaricomycetes</taxon>
        <taxon>Agaricomycetidae</taxon>
        <taxon>Boletales</taxon>
        <taxon>Suillineae</taxon>
        <taxon>Rhizopogonaceae</taxon>
        <taxon>Rhizopogon</taxon>
    </lineage>
</organism>
<keyword evidence="4" id="KW-0408">Iron</keyword>